<dbReference type="InterPro" id="IPR002401">
    <property type="entry name" value="Cyt_P450_E_grp-I"/>
</dbReference>
<dbReference type="PRINTS" id="PR00385">
    <property type="entry name" value="P450"/>
</dbReference>
<evidence type="ECO:0008006" key="7">
    <source>
        <dbReference type="Google" id="ProtNLM"/>
    </source>
</evidence>
<dbReference type="SUPFAM" id="SSF48264">
    <property type="entry name" value="Cytochrome P450"/>
    <property type="match status" value="1"/>
</dbReference>
<evidence type="ECO:0000313" key="6">
    <source>
        <dbReference type="Proteomes" id="UP000283895"/>
    </source>
</evidence>
<comment type="caution">
    <text evidence="5">The sequence shown here is derived from an EMBL/GenBank/DDBJ whole genome shotgun (WGS) entry which is preliminary data.</text>
</comment>
<dbReference type="InterPro" id="IPR050121">
    <property type="entry name" value="Cytochrome_P450_monoxygenase"/>
</dbReference>
<evidence type="ECO:0000256" key="2">
    <source>
        <dbReference type="ARBA" id="ARBA00022723"/>
    </source>
</evidence>
<feature type="transmembrane region" description="Helical" evidence="4">
    <location>
        <begin position="6"/>
        <end position="27"/>
    </location>
</feature>
<dbReference type="AlphaFoldDB" id="A0A423WTH7"/>
<dbReference type="InterPro" id="IPR001128">
    <property type="entry name" value="Cyt_P450"/>
</dbReference>
<dbReference type="STRING" id="356882.A0A423WTH7"/>
<dbReference type="PRINTS" id="PR00463">
    <property type="entry name" value="EP450I"/>
</dbReference>
<dbReference type="PANTHER" id="PTHR24305:SF190">
    <property type="entry name" value="P450, PUTATIVE (EUROFUNG)-RELATED"/>
    <property type="match status" value="1"/>
</dbReference>
<organism evidence="5 6">
    <name type="scientific">Cytospora schulzeri</name>
    <dbReference type="NCBI Taxonomy" id="448051"/>
    <lineage>
        <taxon>Eukaryota</taxon>
        <taxon>Fungi</taxon>
        <taxon>Dikarya</taxon>
        <taxon>Ascomycota</taxon>
        <taxon>Pezizomycotina</taxon>
        <taxon>Sordariomycetes</taxon>
        <taxon>Sordariomycetidae</taxon>
        <taxon>Diaporthales</taxon>
        <taxon>Cytosporaceae</taxon>
        <taxon>Cytospora</taxon>
    </lineage>
</organism>
<reference evidence="5 6" key="1">
    <citation type="submission" date="2015-09" db="EMBL/GenBank/DDBJ databases">
        <title>Host preference determinants of Valsa canker pathogens revealed by comparative genomics.</title>
        <authorList>
            <person name="Yin Z."/>
            <person name="Huang L."/>
        </authorList>
    </citation>
    <scope>NUCLEOTIDE SEQUENCE [LARGE SCALE GENOMIC DNA]</scope>
    <source>
        <strain evidence="5 6">03-1</strain>
    </source>
</reference>
<keyword evidence="1" id="KW-0349">Heme</keyword>
<dbReference type="GO" id="GO:0004497">
    <property type="term" value="F:monooxygenase activity"/>
    <property type="evidence" value="ECO:0007669"/>
    <property type="project" value="InterPro"/>
</dbReference>
<protein>
    <recommendedName>
        <fullName evidence="7">Cytochrome P450</fullName>
    </recommendedName>
</protein>
<sequence>MNSQSIQTLSAILVVSYILYVLLAPLLSPLRRVPGPFYARFTNLFYLNRIRHGGFQYENVALHRKFGPLVRLGPKLISVDDPSALKTIYGVGSKFPKGDWYSAWKVPGPSNFTLFADRDMARHADTRKRFQYLYSMTSLVSYETFVDECADIFATRLQEIADAGIPVDMAHWFQCYAFDVIACITYGNRFGFLDDGHDIQGLIARLQLFGARGRVTLMDFVGKRMAIRQEERKARGVEGKAKAQAEGAPRHFLDRLLDQHQEDPEKMTMYHVFLMGNSNINAGSDTTATSLSGILYYLLRYPRVLGRLREEIREFSSKGQLSAQPTFKETQQMPYLDAVIKESLRLHSAVGLPLWRTVPEGGTTVSGQYLPQGTNVGVNAWVAAGKVV</sequence>
<dbReference type="PANTHER" id="PTHR24305">
    <property type="entry name" value="CYTOCHROME P450"/>
    <property type="match status" value="1"/>
</dbReference>
<dbReference type="Pfam" id="PF00067">
    <property type="entry name" value="p450"/>
    <property type="match status" value="1"/>
</dbReference>
<keyword evidence="2" id="KW-0479">Metal-binding</keyword>
<proteinExistence type="predicted"/>
<accession>A0A423WTH7</accession>
<evidence type="ECO:0000256" key="4">
    <source>
        <dbReference type="SAM" id="Phobius"/>
    </source>
</evidence>
<evidence type="ECO:0000256" key="3">
    <source>
        <dbReference type="ARBA" id="ARBA00023004"/>
    </source>
</evidence>
<name>A0A423WTH7_9PEZI</name>
<evidence type="ECO:0000256" key="1">
    <source>
        <dbReference type="ARBA" id="ARBA00022617"/>
    </source>
</evidence>
<dbReference type="InterPro" id="IPR036396">
    <property type="entry name" value="Cyt_P450_sf"/>
</dbReference>
<dbReference type="Proteomes" id="UP000283895">
    <property type="component" value="Unassembled WGS sequence"/>
</dbReference>
<dbReference type="Gene3D" id="1.10.630.10">
    <property type="entry name" value="Cytochrome P450"/>
    <property type="match status" value="1"/>
</dbReference>
<keyword evidence="6" id="KW-1185">Reference proteome</keyword>
<dbReference type="GO" id="GO:0005506">
    <property type="term" value="F:iron ion binding"/>
    <property type="evidence" value="ECO:0007669"/>
    <property type="project" value="InterPro"/>
</dbReference>
<keyword evidence="3" id="KW-0408">Iron</keyword>
<keyword evidence="4" id="KW-0812">Transmembrane</keyword>
<dbReference type="OrthoDB" id="3934656at2759"/>
<evidence type="ECO:0000313" key="5">
    <source>
        <dbReference type="EMBL" id="ROW06846.1"/>
    </source>
</evidence>
<keyword evidence="4" id="KW-1133">Transmembrane helix</keyword>
<keyword evidence="4" id="KW-0472">Membrane</keyword>
<dbReference type="GO" id="GO:0016705">
    <property type="term" value="F:oxidoreductase activity, acting on paired donors, with incorporation or reduction of molecular oxygen"/>
    <property type="evidence" value="ECO:0007669"/>
    <property type="project" value="InterPro"/>
</dbReference>
<dbReference type="GO" id="GO:0020037">
    <property type="term" value="F:heme binding"/>
    <property type="evidence" value="ECO:0007669"/>
    <property type="project" value="InterPro"/>
</dbReference>
<gene>
    <name evidence="5" type="ORF">VMCG_04219</name>
</gene>
<dbReference type="EMBL" id="LKEA01000009">
    <property type="protein sequence ID" value="ROW06846.1"/>
    <property type="molecule type" value="Genomic_DNA"/>
</dbReference>